<protein>
    <submittedName>
        <fullName evidence="1">Uncharacterized protein</fullName>
    </submittedName>
</protein>
<dbReference type="AlphaFoldDB" id="A0AAW1UI84"/>
<organism evidence="1 2">
    <name type="scientific">Henosepilachna vigintioctopunctata</name>
    <dbReference type="NCBI Taxonomy" id="420089"/>
    <lineage>
        <taxon>Eukaryota</taxon>
        <taxon>Metazoa</taxon>
        <taxon>Ecdysozoa</taxon>
        <taxon>Arthropoda</taxon>
        <taxon>Hexapoda</taxon>
        <taxon>Insecta</taxon>
        <taxon>Pterygota</taxon>
        <taxon>Neoptera</taxon>
        <taxon>Endopterygota</taxon>
        <taxon>Coleoptera</taxon>
        <taxon>Polyphaga</taxon>
        <taxon>Cucujiformia</taxon>
        <taxon>Coccinelloidea</taxon>
        <taxon>Coccinellidae</taxon>
        <taxon>Epilachninae</taxon>
        <taxon>Epilachnini</taxon>
        <taxon>Henosepilachna</taxon>
    </lineage>
</organism>
<dbReference type="EMBL" id="JARQZJ010000091">
    <property type="protein sequence ID" value="KAK9883242.1"/>
    <property type="molecule type" value="Genomic_DNA"/>
</dbReference>
<sequence length="112" mass="12511">MSRFDILRVNCHGFLISYEPKFNDLLKKACKYDDAFCDTVKSTGKQPVSETREGPSALTFICKQKETSIELSPGALRNSIFFSPLSGVVKHASYRRQMALARHAPPGILISM</sequence>
<gene>
    <name evidence="1" type="ORF">WA026_001431</name>
</gene>
<comment type="caution">
    <text evidence="1">The sequence shown here is derived from an EMBL/GenBank/DDBJ whole genome shotgun (WGS) entry which is preliminary data.</text>
</comment>
<proteinExistence type="predicted"/>
<keyword evidence="2" id="KW-1185">Reference proteome</keyword>
<reference evidence="1 2" key="1">
    <citation type="submission" date="2023-03" db="EMBL/GenBank/DDBJ databases">
        <title>Genome insight into feeding habits of ladybird beetles.</title>
        <authorList>
            <person name="Li H.-S."/>
            <person name="Huang Y.-H."/>
            <person name="Pang H."/>
        </authorList>
    </citation>
    <scope>NUCLEOTIDE SEQUENCE [LARGE SCALE GENOMIC DNA]</scope>
    <source>
        <strain evidence="1">SYSU_2023b</strain>
        <tissue evidence="1">Whole body</tissue>
    </source>
</reference>
<dbReference type="Proteomes" id="UP001431783">
    <property type="component" value="Unassembled WGS sequence"/>
</dbReference>
<evidence type="ECO:0000313" key="1">
    <source>
        <dbReference type="EMBL" id="KAK9883242.1"/>
    </source>
</evidence>
<accession>A0AAW1UI84</accession>
<name>A0AAW1UI84_9CUCU</name>
<evidence type="ECO:0000313" key="2">
    <source>
        <dbReference type="Proteomes" id="UP001431783"/>
    </source>
</evidence>